<protein>
    <submittedName>
        <fullName evidence="9">Rhomboid protease GluP</fullName>
    </submittedName>
</protein>
<evidence type="ECO:0000256" key="3">
    <source>
        <dbReference type="ARBA" id="ARBA00022692"/>
    </source>
</evidence>
<organism evidence="9 10">
    <name type="scientific">Chitinophaga skermanii</name>
    <dbReference type="NCBI Taxonomy" id="331697"/>
    <lineage>
        <taxon>Bacteria</taxon>
        <taxon>Pseudomonadati</taxon>
        <taxon>Bacteroidota</taxon>
        <taxon>Chitinophagia</taxon>
        <taxon>Chitinophagales</taxon>
        <taxon>Chitinophagaceae</taxon>
        <taxon>Chitinophaga</taxon>
    </lineage>
</organism>
<comment type="caution">
    <text evidence="9">The sequence shown here is derived from an EMBL/GenBank/DDBJ whole genome shotgun (WGS) entry which is preliminary data.</text>
</comment>
<gene>
    <name evidence="9" type="ORF">LX64_05153</name>
</gene>
<feature type="domain" description="Peptidase S54 rhomboid" evidence="8">
    <location>
        <begin position="199"/>
        <end position="337"/>
    </location>
</feature>
<dbReference type="InterPro" id="IPR022764">
    <property type="entry name" value="Peptidase_S54_rhomboid_dom"/>
</dbReference>
<sequence>MIGFPPKHHTSFSLQGTSVQAYYTYACMALESLDWHISFATTEYIIAFTNFSWRSWNEQITIHITPGMLEITSESTGAQIIDFGKNKSNLHLLTETIDSIATSTSEVATEQHFQQYQQQFADLNFEHEGAYHLTHKRRIIKGFTKVFVPVKGYFITPVLVSLNVFIFVLLTALSIYNGSDILPFDITPYANYKLDTLAGQPWRLFSCLFVHFDALHLFFNMYFLVIAGLYLESMLGSRRFLLAYLLSGLGASLASLWWNDYVVSAGSSGAILGLYGVIIAIISQPILEKQERKSLFISIGILIALQLLIGFRKNSSTDNASHIGGILTGYVLGWCYYPSLKRPKWLQGKMVTFYGTLVVGAIAGIITYQNMSRDIFRYQEILDTIDHNRQMAFGIYSMPTTFTREQQLRQIKDNGIYYWDENLRLLDEATHMHLSKKSQRHNQVLIQYNEIQRRIFVFQYKRIDESTQKYNQAILDARADADDLALKANY</sequence>
<evidence type="ECO:0000256" key="5">
    <source>
        <dbReference type="ARBA" id="ARBA00022989"/>
    </source>
</evidence>
<dbReference type="OrthoDB" id="9778341at2"/>
<name>A0A327Q2Q7_9BACT</name>
<feature type="transmembrane region" description="Helical" evidence="7">
    <location>
        <begin position="153"/>
        <end position="176"/>
    </location>
</feature>
<feature type="transmembrane region" description="Helical" evidence="7">
    <location>
        <begin position="264"/>
        <end position="282"/>
    </location>
</feature>
<dbReference type="GO" id="GO:0006508">
    <property type="term" value="P:proteolysis"/>
    <property type="evidence" value="ECO:0007669"/>
    <property type="project" value="UniProtKB-KW"/>
</dbReference>
<feature type="transmembrane region" description="Helical" evidence="7">
    <location>
        <begin position="240"/>
        <end position="258"/>
    </location>
</feature>
<reference evidence="9 10" key="1">
    <citation type="submission" date="2018-06" db="EMBL/GenBank/DDBJ databases">
        <title>Genomic Encyclopedia of Archaeal and Bacterial Type Strains, Phase II (KMG-II): from individual species to whole genera.</title>
        <authorList>
            <person name="Goeker M."/>
        </authorList>
    </citation>
    <scope>NUCLEOTIDE SEQUENCE [LARGE SCALE GENOMIC DNA]</scope>
    <source>
        <strain evidence="9 10">DSM 23857</strain>
    </source>
</reference>
<accession>A0A327Q2Q7</accession>
<keyword evidence="3 7" id="KW-0812">Transmembrane</keyword>
<evidence type="ECO:0000256" key="4">
    <source>
        <dbReference type="ARBA" id="ARBA00022801"/>
    </source>
</evidence>
<keyword evidence="4" id="KW-0378">Hydrolase</keyword>
<dbReference type="Pfam" id="PF01694">
    <property type="entry name" value="Rhomboid"/>
    <property type="match status" value="1"/>
</dbReference>
<feature type="transmembrane region" description="Helical" evidence="7">
    <location>
        <begin position="208"/>
        <end position="231"/>
    </location>
</feature>
<dbReference type="RefSeq" id="WP_111600522.1">
    <property type="nucleotide sequence ID" value="NZ_QLLL01000016.1"/>
</dbReference>
<dbReference type="Proteomes" id="UP000249547">
    <property type="component" value="Unassembled WGS sequence"/>
</dbReference>
<keyword evidence="9" id="KW-0645">Protease</keyword>
<dbReference type="PANTHER" id="PTHR43731">
    <property type="entry name" value="RHOMBOID PROTEASE"/>
    <property type="match status" value="1"/>
</dbReference>
<comment type="subcellular location">
    <subcellularLocation>
        <location evidence="1">Membrane</location>
        <topology evidence="1">Multi-pass membrane protein</topology>
    </subcellularLocation>
</comment>
<keyword evidence="10" id="KW-1185">Reference proteome</keyword>
<dbReference type="EMBL" id="QLLL01000016">
    <property type="protein sequence ID" value="RAI97482.1"/>
    <property type="molecule type" value="Genomic_DNA"/>
</dbReference>
<evidence type="ECO:0000313" key="10">
    <source>
        <dbReference type="Proteomes" id="UP000249547"/>
    </source>
</evidence>
<dbReference type="GO" id="GO:0016020">
    <property type="term" value="C:membrane"/>
    <property type="evidence" value="ECO:0007669"/>
    <property type="project" value="UniProtKB-SubCell"/>
</dbReference>
<dbReference type="SUPFAM" id="SSF144091">
    <property type="entry name" value="Rhomboid-like"/>
    <property type="match status" value="1"/>
</dbReference>
<dbReference type="AlphaFoldDB" id="A0A327Q2Q7"/>
<feature type="transmembrane region" description="Helical" evidence="7">
    <location>
        <begin position="323"/>
        <end position="339"/>
    </location>
</feature>
<dbReference type="PANTHER" id="PTHR43731:SF14">
    <property type="entry name" value="PRESENILIN-ASSOCIATED RHOMBOID-LIKE PROTEIN, MITOCHONDRIAL"/>
    <property type="match status" value="1"/>
</dbReference>
<evidence type="ECO:0000256" key="6">
    <source>
        <dbReference type="ARBA" id="ARBA00023136"/>
    </source>
</evidence>
<dbReference type="GO" id="GO:0004252">
    <property type="term" value="F:serine-type endopeptidase activity"/>
    <property type="evidence" value="ECO:0007669"/>
    <property type="project" value="InterPro"/>
</dbReference>
<dbReference type="Gene3D" id="1.20.1540.10">
    <property type="entry name" value="Rhomboid-like"/>
    <property type="match status" value="1"/>
</dbReference>
<comment type="similarity">
    <text evidence="2">Belongs to the peptidase S54 family.</text>
</comment>
<keyword evidence="6 7" id="KW-0472">Membrane</keyword>
<evidence type="ECO:0000256" key="2">
    <source>
        <dbReference type="ARBA" id="ARBA00009045"/>
    </source>
</evidence>
<feature type="transmembrane region" description="Helical" evidence="7">
    <location>
        <begin position="351"/>
        <end position="368"/>
    </location>
</feature>
<proteinExistence type="inferred from homology"/>
<keyword evidence="5 7" id="KW-1133">Transmembrane helix</keyword>
<evidence type="ECO:0000256" key="1">
    <source>
        <dbReference type="ARBA" id="ARBA00004141"/>
    </source>
</evidence>
<dbReference type="InterPro" id="IPR035952">
    <property type="entry name" value="Rhomboid-like_sf"/>
</dbReference>
<evidence type="ECO:0000256" key="7">
    <source>
        <dbReference type="SAM" id="Phobius"/>
    </source>
</evidence>
<feature type="transmembrane region" description="Helical" evidence="7">
    <location>
        <begin position="294"/>
        <end position="311"/>
    </location>
</feature>
<dbReference type="InterPro" id="IPR050925">
    <property type="entry name" value="Rhomboid_protease_S54"/>
</dbReference>
<evidence type="ECO:0000259" key="8">
    <source>
        <dbReference type="Pfam" id="PF01694"/>
    </source>
</evidence>
<evidence type="ECO:0000313" key="9">
    <source>
        <dbReference type="EMBL" id="RAI97482.1"/>
    </source>
</evidence>